<dbReference type="PANTHER" id="PTHR30193">
    <property type="entry name" value="ABC TRANSPORTER PERMEASE PROTEIN"/>
    <property type="match status" value="1"/>
</dbReference>
<keyword evidence="3" id="KW-1003">Cell membrane</keyword>
<evidence type="ECO:0000256" key="5">
    <source>
        <dbReference type="ARBA" id="ARBA00022989"/>
    </source>
</evidence>
<keyword evidence="6 7" id="KW-0472">Membrane</keyword>
<feature type="transmembrane region" description="Helical" evidence="7">
    <location>
        <begin position="12"/>
        <end position="31"/>
    </location>
</feature>
<keyword evidence="4 7" id="KW-0812">Transmembrane</keyword>
<dbReference type="Pfam" id="PF00528">
    <property type="entry name" value="BPD_transp_1"/>
    <property type="match status" value="1"/>
</dbReference>
<evidence type="ECO:0000313" key="9">
    <source>
        <dbReference type="EMBL" id="MBC5651536.1"/>
    </source>
</evidence>
<gene>
    <name evidence="9" type="ORF">H8S54_10505</name>
</gene>
<dbReference type="AlphaFoldDB" id="A0A8I0AD12"/>
<name>A0A8I0AD12_9FIRM</name>
<feature type="domain" description="ABC transmembrane type-1" evidence="8">
    <location>
        <begin position="73"/>
        <end position="291"/>
    </location>
</feature>
<comment type="similarity">
    <text evidence="7">Belongs to the binding-protein-dependent transport system permease family.</text>
</comment>
<feature type="transmembrane region" description="Helical" evidence="7">
    <location>
        <begin position="208"/>
        <end position="233"/>
    </location>
</feature>
<dbReference type="InterPro" id="IPR035906">
    <property type="entry name" value="MetI-like_sf"/>
</dbReference>
<comment type="caution">
    <text evidence="9">The sequence shown here is derived from an EMBL/GenBank/DDBJ whole genome shotgun (WGS) entry which is preliminary data.</text>
</comment>
<keyword evidence="2 7" id="KW-0813">Transport</keyword>
<dbReference type="RefSeq" id="WP_118582788.1">
    <property type="nucleotide sequence ID" value="NZ_JACOOT010000024.1"/>
</dbReference>
<dbReference type="Proteomes" id="UP000652847">
    <property type="component" value="Unassembled WGS sequence"/>
</dbReference>
<dbReference type="PANTHER" id="PTHR30193:SF44">
    <property type="entry name" value="LACTOSE TRANSPORT SYSTEM PERMEASE PROTEIN LACF"/>
    <property type="match status" value="1"/>
</dbReference>
<evidence type="ECO:0000256" key="1">
    <source>
        <dbReference type="ARBA" id="ARBA00004651"/>
    </source>
</evidence>
<evidence type="ECO:0000313" key="10">
    <source>
        <dbReference type="Proteomes" id="UP000652847"/>
    </source>
</evidence>
<evidence type="ECO:0000256" key="6">
    <source>
        <dbReference type="ARBA" id="ARBA00023136"/>
    </source>
</evidence>
<evidence type="ECO:0000259" key="8">
    <source>
        <dbReference type="PROSITE" id="PS50928"/>
    </source>
</evidence>
<keyword evidence="10" id="KW-1185">Reference proteome</keyword>
<dbReference type="PROSITE" id="PS50928">
    <property type="entry name" value="ABC_TM1"/>
    <property type="match status" value="1"/>
</dbReference>
<dbReference type="CDD" id="cd06261">
    <property type="entry name" value="TM_PBP2"/>
    <property type="match status" value="1"/>
</dbReference>
<dbReference type="Gene3D" id="1.10.3720.10">
    <property type="entry name" value="MetI-like"/>
    <property type="match status" value="1"/>
</dbReference>
<keyword evidence="5 7" id="KW-1133">Transmembrane helix</keyword>
<organism evidence="9 10">
    <name type="scientific">Blautia segnis</name>
    <dbReference type="NCBI Taxonomy" id="2763030"/>
    <lineage>
        <taxon>Bacteria</taxon>
        <taxon>Bacillati</taxon>
        <taxon>Bacillota</taxon>
        <taxon>Clostridia</taxon>
        <taxon>Lachnospirales</taxon>
        <taxon>Lachnospiraceae</taxon>
        <taxon>Blautia</taxon>
    </lineage>
</organism>
<dbReference type="GO" id="GO:0005886">
    <property type="term" value="C:plasma membrane"/>
    <property type="evidence" value="ECO:0007669"/>
    <property type="project" value="UniProtKB-SubCell"/>
</dbReference>
<evidence type="ECO:0000256" key="2">
    <source>
        <dbReference type="ARBA" id="ARBA00022448"/>
    </source>
</evidence>
<feature type="transmembrane region" description="Helical" evidence="7">
    <location>
        <begin position="161"/>
        <end position="187"/>
    </location>
</feature>
<feature type="transmembrane region" description="Helical" evidence="7">
    <location>
        <begin position="113"/>
        <end position="133"/>
    </location>
</feature>
<accession>A0A8I0AD12</accession>
<feature type="transmembrane region" description="Helical" evidence="7">
    <location>
        <begin position="270"/>
        <end position="295"/>
    </location>
</feature>
<dbReference type="GO" id="GO:0055085">
    <property type="term" value="P:transmembrane transport"/>
    <property type="evidence" value="ECO:0007669"/>
    <property type="project" value="InterPro"/>
</dbReference>
<evidence type="ECO:0000256" key="7">
    <source>
        <dbReference type="RuleBase" id="RU363032"/>
    </source>
</evidence>
<feature type="transmembrane region" description="Helical" evidence="7">
    <location>
        <begin position="77"/>
        <end position="101"/>
    </location>
</feature>
<dbReference type="GeneID" id="69514493"/>
<dbReference type="EMBL" id="JACOOT010000024">
    <property type="protein sequence ID" value="MBC5651536.1"/>
    <property type="molecule type" value="Genomic_DNA"/>
</dbReference>
<protein>
    <submittedName>
        <fullName evidence="9">Sugar ABC transporter permease</fullName>
    </submittedName>
</protein>
<proteinExistence type="inferred from homology"/>
<dbReference type="InterPro" id="IPR000515">
    <property type="entry name" value="MetI-like"/>
</dbReference>
<evidence type="ECO:0000256" key="3">
    <source>
        <dbReference type="ARBA" id="ARBA00022475"/>
    </source>
</evidence>
<sequence>MKSKMRKIRRYWPLYLMMLPACIYIFINNYVPLPGVSLAFRQYNFQKGIYGSPFIGLKNFKFLFASKDAWIIMRNTIGYNLIFIVLGTVCAIAVAILLCEIRSKISKKIYQTCILIPYLVSMVIVSYLVFAFLSEGNGYINTQILAKLGMNKISWYNEPKYWPVILVIVNLWKNIGYNSIMYYAMIIAIDKTYYEAARVDGAGRWQQILHITLPAIKPTIVILTLMSVGRIMYSDFGLFYQIPMNSGTLLDVTNTIDTYVYRGLMQTNNIGMSAAAGVYQSVVGFILVITANLIVKKVDPESALF</sequence>
<dbReference type="SUPFAM" id="SSF161098">
    <property type="entry name" value="MetI-like"/>
    <property type="match status" value="1"/>
</dbReference>
<comment type="subcellular location">
    <subcellularLocation>
        <location evidence="1 7">Cell membrane</location>
        <topology evidence="1 7">Multi-pass membrane protein</topology>
    </subcellularLocation>
</comment>
<reference evidence="9 10" key="1">
    <citation type="submission" date="2020-08" db="EMBL/GenBank/DDBJ databases">
        <title>Genome public.</title>
        <authorList>
            <person name="Liu C."/>
            <person name="Sun Q."/>
        </authorList>
    </citation>
    <scope>NUCLEOTIDE SEQUENCE [LARGE SCALE GENOMIC DNA]</scope>
    <source>
        <strain evidence="9 10">BX17</strain>
    </source>
</reference>
<evidence type="ECO:0000256" key="4">
    <source>
        <dbReference type="ARBA" id="ARBA00022692"/>
    </source>
</evidence>
<dbReference type="InterPro" id="IPR051393">
    <property type="entry name" value="ABC_transporter_permease"/>
</dbReference>